<dbReference type="AlphaFoldDB" id="A0A8S9KVI2"/>
<accession>A0A8S9KVI2</accession>
<sequence>MAVNDAPPETPDDLYDEEYRKKGILVYKFRPLKPEIHAQVETDSLLAEAYGKGTSSSRISDADRRAAIDREIEASIERAKKKPFDVNMPPSIDRHPEFDRRAFDLFGAR</sequence>
<comment type="caution">
    <text evidence="2">The sequence shown here is derived from an EMBL/GenBank/DDBJ whole genome shotgun (WGS) entry which is preliminary data.</text>
</comment>
<evidence type="ECO:0000313" key="1">
    <source>
        <dbReference type="EMBL" id="KAF2561427.1"/>
    </source>
</evidence>
<protein>
    <submittedName>
        <fullName evidence="2">Uncharacterized protein</fullName>
    </submittedName>
</protein>
<organism evidence="2 3">
    <name type="scientific">Brassica cretica</name>
    <name type="common">Mustard</name>
    <dbReference type="NCBI Taxonomy" id="69181"/>
    <lineage>
        <taxon>Eukaryota</taxon>
        <taxon>Viridiplantae</taxon>
        <taxon>Streptophyta</taxon>
        <taxon>Embryophyta</taxon>
        <taxon>Tracheophyta</taxon>
        <taxon>Spermatophyta</taxon>
        <taxon>Magnoliopsida</taxon>
        <taxon>eudicotyledons</taxon>
        <taxon>Gunneridae</taxon>
        <taxon>Pentapetalae</taxon>
        <taxon>rosids</taxon>
        <taxon>malvids</taxon>
        <taxon>Brassicales</taxon>
        <taxon>Brassicaceae</taxon>
        <taxon>Brassiceae</taxon>
        <taxon>Brassica</taxon>
    </lineage>
</organism>
<gene>
    <name evidence="2" type="ORF">F2Q68_00010643</name>
    <name evidence="1" type="ORF">F2Q70_00017701</name>
</gene>
<dbReference type="EMBL" id="QGKY02001250">
    <property type="protein sequence ID" value="KAF2561427.1"/>
    <property type="molecule type" value="Genomic_DNA"/>
</dbReference>
<reference evidence="2" key="1">
    <citation type="submission" date="2019-12" db="EMBL/GenBank/DDBJ databases">
        <title>Genome sequencing and annotation of Brassica cretica.</title>
        <authorList>
            <person name="Studholme D.J."/>
            <person name="Sarris P.F."/>
        </authorList>
    </citation>
    <scope>NUCLEOTIDE SEQUENCE</scope>
    <source>
        <strain evidence="2">PFS-001/15</strain>
        <strain evidence="1">PFS-102/07</strain>
        <tissue evidence="2">Leaf</tissue>
    </source>
</reference>
<evidence type="ECO:0000313" key="3">
    <source>
        <dbReference type="Proteomes" id="UP000712281"/>
    </source>
</evidence>
<proteinExistence type="predicted"/>
<evidence type="ECO:0000313" key="2">
    <source>
        <dbReference type="EMBL" id="KAF2597196.1"/>
    </source>
</evidence>
<dbReference type="Proteomes" id="UP000712281">
    <property type="component" value="Unassembled WGS sequence"/>
</dbReference>
<dbReference type="EMBL" id="QGKW02000717">
    <property type="protein sequence ID" value="KAF2597196.1"/>
    <property type="molecule type" value="Genomic_DNA"/>
</dbReference>
<name>A0A8S9KVI2_BRACR</name>